<feature type="site" description="Important for catalytic activity, responsible for pKa modulation of the active site Glu and correct orientation of both the proton donor and substrate" evidence="6">
    <location>
        <position position="467"/>
    </location>
</feature>
<dbReference type="GeneID" id="19335172"/>
<dbReference type="RefSeq" id="XP_007930873.1">
    <property type="nucleotide sequence ID" value="XM_007932682.1"/>
</dbReference>
<dbReference type="SUPFAM" id="SSF75005">
    <property type="entry name" value="Arabinanase/levansucrase/invertase"/>
    <property type="match status" value="2"/>
</dbReference>
<keyword evidence="3 7" id="KW-0378">Hydrolase</keyword>
<comment type="pathway">
    <text evidence="1">Glycan metabolism; L-arabinan degradation.</text>
</comment>
<dbReference type="Proteomes" id="UP000016932">
    <property type="component" value="Unassembled WGS sequence"/>
</dbReference>
<dbReference type="VEuPathDB" id="FungiDB:MYCFIDRAFT_190768"/>
<dbReference type="PANTHER" id="PTHR43301">
    <property type="entry name" value="ARABINAN ENDO-1,5-ALPHA-L-ARABINOSIDASE"/>
    <property type="match status" value="1"/>
</dbReference>
<dbReference type="HOGENOM" id="CLU_010779_2_0_1"/>
<evidence type="ECO:0000256" key="4">
    <source>
        <dbReference type="ARBA" id="ARBA00023295"/>
    </source>
</evidence>
<dbReference type="KEGG" id="pfj:MYCFIDRAFT_190768"/>
<comment type="similarity">
    <text evidence="2">Belongs to the glycosyl hydrolase 43 family.</text>
</comment>
<organism evidence="7 8">
    <name type="scientific">Pseudocercospora fijiensis (strain CIRAD86)</name>
    <name type="common">Black leaf streak disease fungus</name>
    <name type="synonym">Mycosphaerella fijiensis</name>
    <dbReference type="NCBI Taxonomy" id="383855"/>
    <lineage>
        <taxon>Eukaryota</taxon>
        <taxon>Fungi</taxon>
        <taxon>Dikarya</taxon>
        <taxon>Ascomycota</taxon>
        <taxon>Pezizomycotina</taxon>
        <taxon>Dothideomycetes</taxon>
        <taxon>Dothideomycetidae</taxon>
        <taxon>Mycosphaerellales</taxon>
        <taxon>Mycosphaerellaceae</taxon>
        <taxon>Pseudocercospora</taxon>
    </lineage>
</organism>
<evidence type="ECO:0000256" key="5">
    <source>
        <dbReference type="ARBA" id="ARBA00042202"/>
    </source>
</evidence>
<reference evidence="7 8" key="1">
    <citation type="journal article" date="2012" name="PLoS Pathog.">
        <title>Diverse lifestyles and strategies of plant pathogenesis encoded in the genomes of eighteen Dothideomycetes fungi.</title>
        <authorList>
            <person name="Ohm R.A."/>
            <person name="Feau N."/>
            <person name="Henrissat B."/>
            <person name="Schoch C.L."/>
            <person name="Horwitz B.A."/>
            <person name="Barry K.W."/>
            <person name="Condon B.J."/>
            <person name="Copeland A.C."/>
            <person name="Dhillon B."/>
            <person name="Glaser F."/>
            <person name="Hesse C.N."/>
            <person name="Kosti I."/>
            <person name="LaButti K."/>
            <person name="Lindquist E.A."/>
            <person name="Lucas S."/>
            <person name="Salamov A.A."/>
            <person name="Bradshaw R.E."/>
            <person name="Ciuffetti L."/>
            <person name="Hamelin R.C."/>
            <person name="Kema G.H.J."/>
            <person name="Lawrence C."/>
            <person name="Scott J.A."/>
            <person name="Spatafora J.W."/>
            <person name="Turgeon B.G."/>
            <person name="de Wit P.J.G.M."/>
            <person name="Zhong S."/>
            <person name="Goodwin S.B."/>
            <person name="Grigoriev I.V."/>
        </authorList>
    </citation>
    <scope>NUCLEOTIDE SEQUENCE [LARGE SCALE GENOMIC DNA]</scope>
    <source>
        <strain evidence="7 8">CIRAD86</strain>
    </source>
</reference>
<dbReference type="CDD" id="cd08983">
    <property type="entry name" value="GH43_Bt3655-like"/>
    <property type="match status" value="1"/>
</dbReference>
<evidence type="ECO:0000256" key="1">
    <source>
        <dbReference type="ARBA" id="ARBA00004834"/>
    </source>
</evidence>
<protein>
    <recommendedName>
        <fullName evidence="5">Endo-1,5-alpha-L-arabinanase A</fullName>
    </recommendedName>
</protein>
<accession>M3AM13</accession>
<keyword evidence="8" id="KW-1185">Reference proteome</keyword>
<dbReference type="Gene3D" id="2.115.10.20">
    <property type="entry name" value="Glycosyl hydrolase domain, family 43"/>
    <property type="match status" value="2"/>
</dbReference>
<dbReference type="CDD" id="cd18828">
    <property type="entry name" value="GH43_BT3675-like"/>
    <property type="match status" value="1"/>
</dbReference>
<evidence type="ECO:0000256" key="3">
    <source>
        <dbReference type="ARBA" id="ARBA00022801"/>
    </source>
</evidence>
<dbReference type="PANTHER" id="PTHR43301:SF3">
    <property type="entry name" value="ARABINAN ENDO-1,5-ALPHA-L-ARABINOSIDASE A-RELATED"/>
    <property type="match status" value="1"/>
</dbReference>
<dbReference type="AlphaFoldDB" id="M3AM13"/>
<dbReference type="EMBL" id="KB446563">
    <property type="protein sequence ID" value="EME78507.1"/>
    <property type="molecule type" value="Genomic_DNA"/>
</dbReference>
<dbReference type="InterPro" id="IPR006710">
    <property type="entry name" value="Glyco_hydro_43"/>
</dbReference>
<dbReference type="OrthoDB" id="19657at2759"/>
<name>M3AM13_PSEFD</name>
<dbReference type="GO" id="GO:0005975">
    <property type="term" value="P:carbohydrate metabolic process"/>
    <property type="evidence" value="ECO:0007669"/>
    <property type="project" value="InterPro"/>
</dbReference>
<proteinExistence type="inferred from homology"/>
<evidence type="ECO:0000256" key="6">
    <source>
        <dbReference type="PIRSR" id="PIRSR606710-2"/>
    </source>
</evidence>
<sequence>MSSIISIASNRASTQYQGYMFAYFTGNTLEGEKIYFAASNGNNALDWSELNGGQPVLASTKGTKGLRDPFIIRSPDGGTFYLLATDLSIGSGTSWGESVRTGSRYLEVWESHDLVNWSEQRHVLVSPETAGNTWAPEAYYDTDLSKYVVYWASSLYNESDTNHTGTTYHRMLYATTQDFVTFSEPQIWQDAGTSRIDATVLKSGDTYYRFTKDEGAATGCTDIIQEKSTDLLAQLSGWQMVASCIGKNAGTKAIEGPTAFRANAGDVNGDKFYLFVDEYGDRGYIPLETADIAKPSWKVSASYKLPTSPRHGTVLPVTATELQRLTSHTLKKREDALIPGLYADPNMAIFNCEYYIYPTTDGFAGWGGQQFFVWKSSNLVDWQRSKEPILTLNGTAGNVPWATGNAWAPTIIERHGKYYFYFSGQNPKYDRKTIGVAIADSPDGPFTAQPEAMILNNEAVTSGQAIDSATFFDPKTRKYYLYWGNGNAVMAELADDMISLKKDTLQNNTGLTDFREGSFVVYREPYYHFTYSIDDTGSANYSVGYATGPSATGPWTYRGVILQKDPSQGILATGHNSIVQVPGTDDWYIAYHRFHIPDGNGTHRETTIDRLYFDADGLIKTVKPTLNGPGPETIHICGDYH</sequence>
<evidence type="ECO:0000256" key="2">
    <source>
        <dbReference type="ARBA" id="ARBA00009865"/>
    </source>
</evidence>
<dbReference type="InterPro" id="IPR023296">
    <property type="entry name" value="Glyco_hydro_beta-prop_sf"/>
</dbReference>
<dbReference type="Pfam" id="PF04616">
    <property type="entry name" value="Glyco_hydro_43"/>
    <property type="match status" value="2"/>
</dbReference>
<gene>
    <name evidence="7" type="ORF">MYCFIDRAFT_190768</name>
</gene>
<keyword evidence="4" id="KW-0326">Glycosidase</keyword>
<evidence type="ECO:0000313" key="8">
    <source>
        <dbReference type="Proteomes" id="UP000016932"/>
    </source>
</evidence>
<evidence type="ECO:0000313" key="7">
    <source>
        <dbReference type="EMBL" id="EME78507.1"/>
    </source>
</evidence>
<dbReference type="GO" id="GO:0004553">
    <property type="term" value="F:hydrolase activity, hydrolyzing O-glycosyl compounds"/>
    <property type="evidence" value="ECO:0007669"/>
    <property type="project" value="InterPro"/>
</dbReference>
<dbReference type="STRING" id="383855.M3AM13"/>
<dbReference type="eggNOG" id="ENOG502SM7B">
    <property type="taxonomic scope" value="Eukaryota"/>
</dbReference>
<dbReference type="InterPro" id="IPR050727">
    <property type="entry name" value="GH43_arabinanases"/>
</dbReference>